<dbReference type="PANTHER" id="PTHR23322:SF93">
    <property type="entry name" value="UBX DOMAIN-CONTAINING PROTEIN 8"/>
    <property type="match status" value="1"/>
</dbReference>
<evidence type="ECO:0000256" key="1">
    <source>
        <dbReference type="SAM" id="MobiDB-lite"/>
    </source>
</evidence>
<proteinExistence type="predicted"/>
<feature type="region of interest" description="Disordered" evidence="1">
    <location>
        <begin position="134"/>
        <end position="164"/>
    </location>
</feature>
<feature type="compositionally biased region" description="Polar residues" evidence="1">
    <location>
        <begin position="111"/>
        <end position="120"/>
    </location>
</feature>
<protein>
    <submittedName>
        <fullName evidence="2">Uncharacterized protein</fullName>
    </submittedName>
</protein>
<dbReference type="PROSITE" id="PS50330">
    <property type="entry name" value="UIM"/>
    <property type="match status" value="1"/>
</dbReference>
<dbReference type="PANTHER" id="PTHR23322">
    <property type="entry name" value="FAS-ASSOCIATED PROTEIN"/>
    <property type="match status" value="1"/>
</dbReference>
<sequence length="232" mass="25337">MARPNQAAVQTFISITGASEVLPFQSLSVLCSLREYAGHLNTAVNAYFSEGDSSCRSVDDAMDIDDPIEVVPNDPLVTHPREVREAPIEVKNSSELTGHSSNAPAAEDVSETAQAHSPTSHETFIINEADEDSTVQPMQQNDNSNNRHVTPSTSAPAFDNLPDYGNDIEEQMIRAAIEASKRDVKEWSDAGPWHNMSHSEDAILEEAVSMSLKTVEQEKALGSRVPVLEHQK</sequence>
<name>A0ABR1ZHL0_9ROSI</name>
<evidence type="ECO:0000313" key="3">
    <source>
        <dbReference type="Proteomes" id="UP001396334"/>
    </source>
</evidence>
<feature type="compositionally biased region" description="Polar residues" evidence="1">
    <location>
        <begin position="134"/>
        <end position="155"/>
    </location>
</feature>
<keyword evidence="3" id="KW-1185">Reference proteome</keyword>
<dbReference type="InterPro" id="IPR050730">
    <property type="entry name" value="UBX_domain-protein"/>
</dbReference>
<dbReference type="InterPro" id="IPR003903">
    <property type="entry name" value="UIM_dom"/>
</dbReference>
<accession>A0ABR1ZHL0</accession>
<dbReference type="EMBL" id="JBBPBN010001134">
    <property type="protein sequence ID" value="KAK8479717.1"/>
    <property type="molecule type" value="Genomic_DNA"/>
</dbReference>
<gene>
    <name evidence="2" type="ORF">V6N11_066636</name>
</gene>
<feature type="compositionally biased region" description="Polar residues" evidence="1">
    <location>
        <begin position="91"/>
        <end position="103"/>
    </location>
</feature>
<reference evidence="2 3" key="1">
    <citation type="journal article" date="2024" name="G3 (Bethesda)">
        <title>Genome assembly of Hibiscus sabdariffa L. provides insights into metabolisms of medicinal natural products.</title>
        <authorList>
            <person name="Kim T."/>
        </authorList>
    </citation>
    <scope>NUCLEOTIDE SEQUENCE [LARGE SCALE GENOMIC DNA]</scope>
    <source>
        <strain evidence="2">TK-2024</strain>
        <tissue evidence="2">Old leaves</tissue>
    </source>
</reference>
<comment type="caution">
    <text evidence="2">The sequence shown here is derived from an EMBL/GenBank/DDBJ whole genome shotgun (WGS) entry which is preliminary data.</text>
</comment>
<dbReference type="Proteomes" id="UP001396334">
    <property type="component" value="Unassembled WGS sequence"/>
</dbReference>
<feature type="region of interest" description="Disordered" evidence="1">
    <location>
        <begin position="85"/>
        <end position="120"/>
    </location>
</feature>
<evidence type="ECO:0000313" key="2">
    <source>
        <dbReference type="EMBL" id="KAK8479717.1"/>
    </source>
</evidence>
<organism evidence="2 3">
    <name type="scientific">Hibiscus sabdariffa</name>
    <name type="common">roselle</name>
    <dbReference type="NCBI Taxonomy" id="183260"/>
    <lineage>
        <taxon>Eukaryota</taxon>
        <taxon>Viridiplantae</taxon>
        <taxon>Streptophyta</taxon>
        <taxon>Embryophyta</taxon>
        <taxon>Tracheophyta</taxon>
        <taxon>Spermatophyta</taxon>
        <taxon>Magnoliopsida</taxon>
        <taxon>eudicotyledons</taxon>
        <taxon>Gunneridae</taxon>
        <taxon>Pentapetalae</taxon>
        <taxon>rosids</taxon>
        <taxon>malvids</taxon>
        <taxon>Malvales</taxon>
        <taxon>Malvaceae</taxon>
        <taxon>Malvoideae</taxon>
        <taxon>Hibiscus</taxon>
    </lineage>
</organism>